<evidence type="ECO:0000313" key="12">
    <source>
        <dbReference type="WBParaSite" id="TTAC_0001060601-mRNA-1"/>
    </source>
</evidence>
<evidence type="ECO:0000256" key="1">
    <source>
        <dbReference type="ARBA" id="ARBA00004273"/>
    </source>
</evidence>
<dbReference type="PROSITE" id="PS50222">
    <property type="entry name" value="EF_HAND_2"/>
    <property type="match status" value="1"/>
</dbReference>
<dbReference type="GO" id="GO:0036444">
    <property type="term" value="P:calcium import into the mitochondrion"/>
    <property type="evidence" value="ECO:0007669"/>
    <property type="project" value="TreeGrafter"/>
</dbReference>
<evidence type="ECO:0000256" key="7">
    <source>
        <dbReference type="ARBA" id="ARBA00023128"/>
    </source>
</evidence>
<keyword evidence="3" id="KW-0677">Repeat</keyword>
<dbReference type="GO" id="GO:0005509">
    <property type="term" value="F:calcium ion binding"/>
    <property type="evidence" value="ECO:0007669"/>
    <property type="project" value="InterPro"/>
</dbReference>
<dbReference type="SUPFAM" id="SSF47473">
    <property type="entry name" value="EF-hand"/>
    <property type="match status" value="2"/>
</dbReference>
<evidence type="ECO:0000256" key="8">
    <source>
        <dbReference type="ARBA" id="ARBA00023136"/>
    </source>
</evidence>
<dbReference type="OrthoDB" id="5859791at2759"/>
<dbReference type="PANTHER" id="PTHR12294">
    <property type="entry name" value="EF HAND DOMAIN FAMILY A1,A2-RELATED"/>
    <property type="match status" value="1"/>
</dbReference>
<name>A0A0R3XAM9_HYDTA</name>
<reference evidence="10 11" key="2">
    <citation type="submission" date="2018-11" db="EMBL/GenBank/DDBJ databases">
        <authorList>
            <consortium name="Pathogen Informatics"/>
        </authorList>
    </citation>
    <scope>NUCLEOTIDE SEQUENCE [LARGE SCALE GENOMIC DNA]</scope>
</reference>
<keyword evidence="6" id="KW-0809">Transit peptide</keyword>
<dbReference type="Gene3D" id="1.10.238.10">
    <property type="entry name" value="EF-hand"/>
    <property type="match status" value="2"/>
</dbReference>
<evidence type="ECO:0000313" key="11">
    <source>
        <dbReference type="Proteomes" id="UP000274429"/>
    </source>
</evidence>
<evidence type="ECO:0000313" key="10">
    <source>
        <dbReference type="EMBL" id="VDM35570.1"/>
    </source>
</evidence>
<dbReference type="GO" id="GO:0051560">
    <property type="term" value="P:mitochondrial calcium ion homeostasis"/>
    <property type="evidence" value="ECO:0007669"/>
    <property type="project" value="TreeGrafter"/>
</dbReference>
<keyword evidence="7" id="KW-0496">Mitochondrion</keyword>
<sequence length="361" mass="41393">SDRRTSGSHINEPLLNPRVVSVTRLIYTPISVRPVLNHVIIRLFHKFASVEVDGEAFMTPRDFIDCVTGSRPPVCIKRHVIDNCTAEKLLAKTPHVSSSCSALFHTLDRSGLISFSEYLFLLSILTNSSYNLRVLFRMFDQDFSESIERPEFLQVKSSALQCSTTIQRHFFNKDGLGKLAYKDFLKFILGLQTEILRAEFYRSSCGNDSISPLQMAQIILRYAELPEKVKERGLEHVAESIMFAEDSIDFESYCSFFNLLFQFEDLYSALKMYMLSNRQISREEFQRAARAVIGKRLNDVIVNTVFLLFDADGDGHLSAEEFISVMRSYLARGTRGRVRIFLLIGKYFKNSKNLIQPLSLR</sequence>
<evidence type="ECO:0000256" key="4">
    <source>
        <dbReference type="ARBA" id="ARBA00022792"/>
    </source>
</evidence>
<dbReference type="AlphaFoldDB" id="A0A0R3XAM9"/>
<dbReference type="GO" id="GO:1990246">
    <property type="term" value="C:uniplex complex"/>
    <property type="evidence" value="ECO:0007669"/>
    <property type="project" value="TreeGrafter"/>
</dbReference>
<dbReference type="SMART" id="SM00054">
    <property type="entry name" value="EFh"/>
    <property type="match status" value="2"/>
</dbReference>
<reference evidence="12" key="1">
    <citation type="submission" date="2017-02" db="UniProtKB">
        <authorList>
            <consortium name="WormBaseParasite"/>
        </authorList>
    </citation>
    <scope>IDENTIFICATION</scope>
</reference>
<dbReference type="WBParaSite" id="TTAC_0001060601-mRNA-1">
    <property type="protein sequence ID" value="TTAC_0001060601-mRNA-1"/>
    <property type="gene ID" value="TTAC_0001060601"/>
</dbReference>
<dbReference type="InterPro" id="IPR018247">
    <property type="entry name" value="EF_Hand_1_Ca_BS"/>
</dbReference>
<keyword evidence="11" id="KW-1185">Reference proteome</keyword>
<dbReference type="STRING" id="6205.A0A0R3XAM9"/>
<evidence type="ECO:0000256" key="2">
    <source>
        <dbReference type="ARBA" id="ARBA00004569"/>
    </source>
</evidence>
<evidence type="ECO:0000256" key="3">
    <source>
        <dbReference type="ARBA" id="ARBA00022737"/>
    </source>
</evidence>
<evidence type="ECO:0000259" key="9">
    <source>
        <dbReference type="PROSITE" id="PS50222"/>
    </source>
</evidence>
<dbReference type="Pfam" id="PF13833">
    <property type="entry name" value="EF-hand_8"/>
    <property type="match status" value="1"/>
</dbReference>
<dbReference type="PROSITE" id="PS00018">
    <property type="entry name" value="EF_HAND_1"/>
    <property type="match status" value="1"/>
</dbReference>
<protein>
    <submittedName>
        <fullName evidence="12">EF-hand domain-containing protein</fullName>
    </submittedName>
</protein>
<keyword evidence="8" id="KW-0472">Membrane</keyword>
<dbReference type="CDD" id="cd15900">
    <property type="entry name" value="EFh_MICU"/>
    <property type="match status" value="1"/>
</dbReference>
<dbReference type="Proteomes" id="UP000274429">
    <property type="component" value="Unassembled WGS sequence"/>
</dbReference>
<dbReference type="InterPro" id="IPR002048">
    <property type="entry name" value="EF_hand_dom"/>
</dbReference>
<dbReference type="InterPro" id="IPR011992">
    <property type="entry name" value="EF-hand-dom_pair"/>
</dbReference>
<evidence type="ECO:0000256" key="5">
    <source>
        <dbReference type="ARBA" id="ARBA00022837"/>
    </source>
</evidence>
<comment type="subcellular location">
    <subcellularLocation>
        <location evidence="1">Mitochondrion inner membrane</location>
    </subcellularLocation>
    <subcellularLocation>
        <location evidence="2">Mitochondrion intermembrane space</location>
    </subcellularLocation>
</comment>
<feature type="domain" description="EF-hand" evidence="9">
    <location>
        <begin position="297"/>
        <end position="332"/>
    </location>
</feature>
<accession>A0A0R3XAM9</accession>
<keyword evidence="5" id="KW-0106">Calcium</keyword>
<keyword evidence="4" id="KW-0999">Mitochondrion inner membrane</keyword>
<gene>
    <name evidence="10" type="ORF">TTAC_LOCUS10590</name>
</gene>
<dbReference type="InterPro" id="IPR039800">
    <property type="entry name" value="MICU1/2/3"/>
</dbReference>
<dbReference type="GO" id="GO:0005758">
    <property type="term" value="C:mitochondrial intermembrane space"/>
    <property type="evidence" value="ECO:0007669"/>
    <property type="project" value="UniProtKB-SubCell"/>
</dbReference>
<dbReference type="PANTHER" id="PTHR12294:SF13">
    <property type="entry name" value="MITOCHONDRIAL CALCIUM UPTAKE 3, ISOFORM D"/>
    <property type="match status" value="1"/>
</dbReference>
<evidence type="ECO:0000256" key="6">
    <source>
        <dbReference type="ARBA" id="ARBA00022946"/>
    </source>
</evidence>
<organism evidence="12">
    <name type="scientific">Hydatigena taeniaeformis</name>
    <name type="common">Feline tapeworm</name>
    <name type="synonym">Taenia taeniaeformis</name>
    <dbReference type="NCBI Taxonomy" id="6205"/>
    <lineage>
        <taxon>Eukaryota</taxon>
        <taxon>Metazoa</taxon>
        <taxon>Spiralia</taxon>
        <taxon>Lophotrochozoa</taxon>
        <taxon>Platyhelminthes</taxon>
        <taxon>Cestoda</taxon>
        <taxon>Eucestoda</taxon>
        <taxon>Cyclophyllidea</taxon>
        <taxon>Taeniidae</taxon>
        <taxon>Hydatigera</taxon>
    </lineage>
</organism>
<dbReference type="EMBL" id="UYWX01021908">
    <property type="protein sequence ID" value="VDM35570.1"/>
    <property type="molecule type" value="Genomic_DNA"/>
</dbReference>
<proteinExistence type="predicted"/>